<evidence type="ECO:0000313" key="2">
    <source>
        <dbReference type="EMBL" id="MCE5166917.1"/>
    </source>
</evidence>
<evidence type="ECO:0000256" key="1">
    <source>
        <dbReference type="SAM" id="MobiDB-lite"/>
    </source>
</evidence>
<feature type="non-terminal residue" evidence="2">
    <location>
        <position position="1"/>
    </location>
</feature>
<reference evidence="2 3" key="1">
    <citation type="journal article" date="2021" name="BMC Genomics">
        <title>Datura genome reveals duplications of psychoactive alkaloid biosynthetic genes and high mutation rate following tissue culture.</title>
        <authorList>
            <person name="Rajewski A."/>
            <person name="Carter-House D."/>
            <person name="Stajich J."/>
            <person name="Litt A."/>
        </authorList>
    </citation>
    <scope>NUCLEOTIDE SEQUENCE [LARGE SCALE GENOMIC DNA]</scope>
    <source>
        <strain evidence="2">AR-01</strain>
    </source>
</reference>
<protein>
    <submittedName>
        <fullName evidence="2">Uncharacterized protein</fullName>
    </submittedName>
</protein>
<evidence type="ECO:0000313" key="3">
    <source>
        <dbReference type="Proteomes" id="UP000823775"/>
    </source>
</evidence>
<accession>A0ABS8Y7B2</accession>
<sequence length="50" mass="5310">VPVLNHLGKDNTTVPKAVIDEQDSPADLDPLPDTPSSQIENVESNEEGAL</sequence>
<comment type="caution">
    <text evidence="2">The sequence shown here is derived from an EMBL/GenBank/DDBJ whole genome shotgun (WGS) entry which is preliminary data.</text>
</comment>
<organism evidence="2 3">
    <name type="scientific">Datura stramonium</name>
    <name type="common">Jimsonweed</name>
    <name type="synonym">Common thornapple</name>
    <dbReference type="NCBI Taxonomy" id="4076"/>
    <lineage>
        <taxon>Eukaryota</taxon>
        <taxon>Viridiplantae</taxon>
        <taxon>Streptophyta</taxon>
        <taxon>Embryophyta</taxon>
        <taxon>Tracheophyta</taxon>
        <taxon>Spermatophyta</taxon>
        <taxon>Magnoliopsida</taxon>
        <taxon>eudicotyledons</taxon>
        <taxon>Gunneridae</taxon>
        <taxon>Pentapetalae</taxon>
        <taxon>asterids</taxon>
        <taxon>lamiids</taxon>
        <taxon>Solanales</taxon>
        <taxon>Solanaceae</taxon>
        <taxon>Solanoideae</taxon>
        <taxon>Datureae</taxon>
        <taxon>Datura</taxon>
    </lineage>
</organism>
<gene>
    <name evidence="2" type="ORF">HAX54_029823</name>
</gene>
<proteinExistence type="predicted"/>
<keyword evidence="3" id="KW-1185">Reference proteome</keyword>
<dbReference type="Proteomes" id="UP000823775">
    <property type="component" value="Unassembled WGS sequence"/>
</dbReference>
<name>A0ABS8Y7B2_DATST</name>
<feature type="region of interest" description="Disordered" evidence="1">
    <location>
        <begin position="1"/>
        <end position="50"/>
    </location>
</feature>
<dbReference type="EMBL" id="JACEIK010037096">
    <property type="protein sequence ID" value="MCE5166917.1"/>
    <property type="molecule type" value="Genomic_DNA"/>
</dbReference>